<evidence type="ECO:0000256" key="6">
    <source>
        <dbReference type="ARBA" id="ARBA00023136"/>
    </source>
</evidence>
<dbReference type="PANTHER" id="PTHR13355">
    <property type="entry name" value="GLUCOSAMINE 6-PHOSPHATE N-ACETYLTRANSFERASE"/>
    <property type="match status" value="1"/>
</dbReference>
<accession>A0A2P5HVU9</accession>
<comment type="pathway">
    <text evidence="8">Nucleotide-sugar biosynthesis; UDP-N-acetyl-alpha-D-glucosamine biosynthesis; N-acetyl-alpha-D-glucosamine 1-phosphate from alpha-D-glucosamine 6-phosphate (route I): step 1/2.</text>
</comment>
<sequence length="176" mass="19880">MTDREALFSTSVLSQEVVSSLPAGFVIRPLHRSDFKRGYLDCLRVLTWVGDLSEEEWNSRFDEMVRAAGTYYLLAIEHEGRIVGTGSLVVERKFIHDRGLVGHVEEIAIVQELHGRGLGLKMMQALDSIGKNVGCYKNILNCGPQNEPFYVKCGYYNSGIEMAHYFEESGDNYHRG</sequence>
<dbReference type="InterPro" id="IPR016181">
    <property type="entry name" value="Acyl_CoA_acyltransferase"/>
</dbReference>
<dbReference type="CDD" id="cd04301">
    <property type="entry name" value="NAT_SF"/>
    <property type="match status" value="1"/>
</dbReference>
<dbReference type="PROSITE" id="PS51186">
    <property type="entry name" value="GNAT"/>
    <property type="match status" value="1"/>
</dbReference>
<dbReference type="Gene3D" id="3.40.630.30">
    <property type="match status" value="1"/>
</dbReference>
<dbReference type="FunCoup" id="A0A2P5HVU9">
    <property type="interactions" value="424"/>
</dbReference>
<dbReference type="AlphaFoldDB" id="A0A2P5HVU9"/>
<keyword evidence="6" id="KW-0472">Membrane</keyword>
<dbReference type="InterPro" id="IPR039143">
    <property type="entry name" value="GNPNAT1-like"/>
</dbReference>
<dbReference type="InParanoid" id="A0A2P5HVU9"/>
<evidence type="ECO:0000259" key="9">
    <source>
        <dbReference type="PROSITE" id="PS51186"/>
    </source>
</evidence>
<evidence type="ECO:0000313" key="11">
    <source>
        <dbReference type="Proteomes" id="UP000094444"/>
    </source>
</evidence>
<dbReference type="EMBL" id="MAVT02000637">
    <property type="protein sequence ID" value="POS74392.1"/>
    <property type="molecule type" value="Genomic_DNA"/>
</dbReference>
<evidence type="ECO:0000256" key="2">
    <source>
        <dbReference type="ARBA" id="ARBA00004586"/>
    </source>
</evidence>
<protein>
    <recommendedName>
        <fullName evidence="8">Glucosamine 6-phosphate N-acetyltransferase</fullName>
        <ecNumber evidence="8">2.3.1.4</ecNumber>
    </recommendedName>
</protein>
<dbReference type="Proteomes" id="UP000094444">
    <property type="component" value="Unassembled WGS sequence"/>
</dbReference>
<evidence type="ECO:0000256" key="7">
    <source>
        <dbReference type="ARBA" id="ARBA00023315"/>
    </source>
</evidence>
<proteinExistence type="inferred from homology"/>
<evidence type="ECO:0000256" key="5">
    <source>
        <dbReference type="ARBA" id="ARBA00022824"/>
    </source>
</evidence>
<dbReference type="GO" id="GO:0005789">
    <property type="term" value="C:endoplasmic reticulum membrane"/>
    <property type="evidence" value="ECO:0007669"/>
    <property type="project" value="UniProtKB-SubCell"/>
</dbReference>
<dbReference type="GO" id="GO:0006048">
    <property type="term" value="P:UDP-N-acetylglucosamine biosynthetic process"/>
    <property type="evidence" value="ECO:0007669"/>
    <property type="project" value="UniProtKB-UniRule"/>
</dbReference>
<dbReference type="GO" id="GO:0004343">
    <property type="term" value="F:glucosamine 6-phosphate N-acetyltransferase activity"/>
    <property type="evidence" value="ECO:0007669"/>
    <property type="project" value="UniProtKB-UniRule"/>
</dbReference>
<reference evidence="10" key="1">
    <citation type="submission" date="2017-09" db="EMBL/GenBank/DDBJ databases">
        <title>Polyketide synthases of a Diaporthe helianthi virulent isolate.</title>
        <authorList>
            <person name="Baroncelli R."/>
        </authorList>
    </citation>
    <scope>NUCLEOTIDE SEQUENCE [LARGE SCALE GENOMIC DNA]</scope>
    <source>
        <strain evidence="10">7/96</strain>
    </source>
</reference>
<evidence type="ECO:0000256" key="3">
    <source>
        <dbReference type="ARBA" id="ARBA00011738"/>
    </source>
</evidence>
<dbReference type="OrthoDB" id="10039976at2759"/>
<comment type="similarity">
    <text evidence="8">Belongs to the acetyltransferase family. GNA1 subfamily.</text>
</comment>
<dbReference type="PANTHER" id="PTHR13355:SF11">
    <property type="entry name" value="GLUCOSAMINE 6-PHOSPHATE N-ACETYLTRANSFERASE"/>
    <property type="match status" value="1"/>
</dbReference>
<comment type="catalytic activity">
    <reaction evidence="8">
        <text>D-glucosamine 6-phosphate + acetyl-CoA = N-acetyl-D-glucosamine 6-phosphate + CoA + H(+)</text>
        <dbReference type="Rhea" id="RHEA:10292"/>
        <dbReference type="ChEBI" id="CHEBI:15378"/>
        <dbReference type="ChEBI" id="CHEBI:57287"/>
        <dbReference type="ChEBI" id="CHEBI:57288"/>
        <dbReference type="ChEBI" id="CHEBI:57513"/>
        <dbReference type="ChEBI" id="CHEBI:58725"/>
        <dbReference type="EC" id="2.3.1.4"/>
    </reaction>
</comment>
<keyword evidence="5" id="KW-0256">Endoplasmic reticulum</keyword>
<comment type="caution">
    <text evidence="10">The sequence shown here is derived from an EMBL/GenBank/DDBJ whole genome shotgun (WGS) entry which is preliminary data.</text>
</comment>
<dbReference type="Pfam" id="PF00583">
    <property type="entry name" value="Acetyltransf_1"/>
    <property type="match status" value="1"/>
</dbReference>
<dbReference type="InterPro" id="IPR000182">
    <property type="entry name" value="GNAT_dom"/>
</dbReference>
<keyword evidence="11" id="KW-1185">Reference proteome</keyword>
<dbReference type="EC" id="2.3.1.4" evidence="8"/>
<comment type="subcellular location">
    <subcellularLocation>
        <location evidence="1">Endomembrane system</location>
        <topology evidence="1">Peripheral membrane protein</topology>
    </subcellularLocation>
    <subcellularLocation>
        <location evidence="2">Endoplasmic reticulum membrane</location>
    </subcellularLocation>
</comment>
<comment type="subunit">
    <text evidence="3">Homodimer.</text>
</comment>
<evidence type="ECO:0000256" key="1">
    <source>
        <dbReference type="ARBA" id="ARBA00004184"/>
    </source>
</evidence>
<organism evidence="10 11">
    <name type="scientific">Diaporthe helianthi</name>
    <dbReference type="NCBI Taxonomy" id="158607"/>
    <lineage>
        <taxon>Eukaryota</taxon>
        <taxon>Fungi</taxon>
        <taxon>Dikarya</taxon>
        <taxon>Ascomycota</taxon>
        <taxon>Pezizomycotina</taxon>
        <taxon>Sordariomycetes</taxon>
        <taxon>Sordariomycetidae</taxon>
        <taxon>Diaporthales</taxon>
        <taxon>Diaporthaceae</taxon>
        <taxon>Diaporthe</taxon>
    </lineage>
</organism>
<dbReference type="FunFam" id="3.40.630.30:FF:000048">
    <property type="entry name" value="Glucosamine 6-phosphate N-acetyltransferase"/>
    <property type="match status" value="1"/>
</dbReference>
<name>A0A2P5HVU9_DIAHE</name>
<evidence type="ECO:0000313" key="10">
    <source>
        <dbReference type="EMBL" id="POS74392.1"/>
    </source>
</evidence>
<feature type="domain" description="N-acetyltransferase" evidence="9">
    <location>
        <begin position="25"/>
        <end position="176"/>
    </location>
</feature>
<keyword evidence="4 8" id="KW-0808">Transferase</keyword>
<evidence type="ECO:0000256" key="4">
    <source>
        <dbReference type="ARBA" id="ARBA00022679"/>
    </source>
</evidence>
<dbReference type="STRING" id="158607.A0A2P5HVU9"/>
<dbReference type="SUPFAM" id="SSF55729">
    <property type="entry name" value="Acyl-CoA N-acyltransferases (Nat)"/>
    <property type="match status" value="1"/>
</dbReference>
<evidence type="ECO:0000256" key="8">
    <source>
        <dbReference type="RuleBase" id="RU365086"/>
    </source>
</evidence>
<keyword evidence="7 8" id="KW-0012">Acyltransferase</keyword>
<gene>
    <name evidence="10" type="ORF">DHEL01_v207220</name>
</gene>
<dbReference type="UniPathway" id="UPA00113">
    <property type="reaction ID" value="UER00529"/>
</dbReference>